<evidence type="ECO:0000313" key="4">
    <source>
        <dbReference type="Proteomes" id="UP001469553"/>
    </source>
</evidence>
<feature type="region of interest" description="Disordered" evidence="1">
    <location>
        <begin position="252"/>
        <end position="312"/>
    </location>
</feature>
<keyword evidence="2" id="KW-0472">Membrane</keyword>
<sequence>MSFKSRRKGELHQRMGTVQYFLPVLLSAQLVFNSPMQPDRTYMEGSKRCTECPAGEFQKSCTQCKPCPHGTYTKEWNRYHMKVVQNCTRTTPLRCVCEPGFRCMHIDDLGNCRDCEKEMDTTATLVTLNKDKQTTSNPKPAHTGTGLAAILGPVVFIGCMALMILFCIYQPREETCFRQIIAKLCNEAGPKATRKAKESTHQFPRDSFSAKQQTAPLSAANLGPVHVHNPGTVIFSLLSQFTGQVGPTVQCEKRAERVSNEEEDERDCPVFHPMPSPSIHLSKEERSSETGDVFFPSQEQGKDYHVSKEEVL</sequence>
<dbReference type="SUPFAM" id="SSF57586">
    <property type="entry name" value="TNF receptor-like"/>
    <property type="match status" value="1"/>
</dbReference>
<keyword evidence="4" id="KW-1185">Reference proteome</keyword>
<feature type="compositionally biased region" description="Basic and acidic residues" evidence="1">
    <location>
        <begin position="300"/>
        <end position="312"/>
    </location>
</feature>
<organism evidence="3 4">
    <name type="scientific">Ameca splendens</name>
    <dbReference type="NCBI Taxonomy" id="208324"/>
    <lineage>
        <taxon>Eukaryota</taxon>
        <taxon>Metazoa</taxon>
        <taxon>Chordata</taxon>
        <taxon>Craniata</taxon>
        <taxon>Vertebrata</taxon>
        <taxon>Euteleostomi</taxon>
        <taxon>Actinopterygii</taxon>
        <taxon>Neopterygii</taxon>
        <taxon>Teleostei</taxon>
        <taxon>Neoteleostei</taxon>
        <taxon>Acanthomorphata</taxon>
        <taxon>Ovalentaria</taxon>
        <taxon>Atherinomorphae</taxon>
        <taxon>Cyprinodontiformes</taxon>
        <taxon>Goodeidae</taxon>
        <taxon>Ameca</taxon>
    </lineage>
</organism>
<feature type="transmembrane region" description="Helical" evidence="2">
    <location>
        <begin position="147"/>
        <end position="169"/>
    </location>
</feature>
<evidence type="ECO:0000256" key="1">
    <source>
        <dbReference type="SAM" id="MobiDB-lite"/>
    </source>
</evidence>
<evidence type="ECO:0008006" key="5">
    <source>
        <dbReference type="Google" id="ProtNLM"/>
    </source>
</evidence>
<comment type="caution">
    <text evidence="3">The sequence shown here is derived from an EMBL/GenBank/DDBJ whole genome shotgun (WGS) entry which is preliminary data.</text>
</comment>
<reference evidence="3 4" key="1">
    <citation type="submission" date="2021-06" db="EMBL/GenBank/DDBJ databases">
        <authorList>
            <person name="Palmer J.M."/>
        </authorList>
    </citation>
    <scope>NUCLEOTIDE SEQUENCE [LARGE SCALE GENOMIC DNA]</scope>
    <source>
        <strain evidence="3 4">AS_MEX2019</strain>
        <tissue evidence="3">Muscle</tissue>
    </source>
</reference>
<keyword evidence="2" id="KW-1133">Transmembrane helix</keyword>
<name>A0ABV0ZVY7_9TELE</name>
<dbReference type="EMBL" id="JAHRIP010075691">
    <property type="protein sequence ID" value="MEQ2310409.1"/>
    <property type="molecule type" value="Genomic_DNA"/>
</dbReference>
<gene>
    <name evidence="3" type="ORF">AMECASPLE_008533</name>
</gene>
<evidence type="ECO:0000256" key="2">
    <source>
        <dbReference type="SAM" id="Phobius"/>
    </source>
</evidence>
<evidence type="ECO:0000313" key="3">
    <source>
        <dbReference type="EMBL" id="MEQ2310409.1"/>
    </source>
</evidence>
<dbReference type="CDD" id="cd00185">
    <property type="entry name" value="TNFRSF"/>
    <property type="match status" value="1"/>
</dbReference>
<dbReference type="Gene3D" id="2.10.50.10">
    <property type="entry name" value="Tumor Necrosis Factor Receptor, subunit A, domain 2"/>
    <property type="match status" value="1"/>
</dbReference>
<dbReference type="Proteomes" id="UP001469553">
    <property type="component" value="Unassembled WGS sequence"/>
</dbReference>
<accession>A0ABV0ZVY7</accession>
<proteinExistence type="predicted"/>
<keyword evidence="2" id="KW-0812">Transmembrane</keyword>
<protein>
    <recommendedName>
        <fullName evidence="5">TNFR-Cys domain-containing protein</fullName>
    </recommendedName>
</protein>